<evidence type="ECO:0000313" key="3">
    <source>
        <dbReference type="Proteomes" id="UP000076717"/>
    </source>
</evidence>
<accession>A0A168G8R3</accession>
<reference evidence="2 3" key="1">
    <citation type="submission" date="2015-08" db="EMBL/GenBank/DDBJ databases">
        <title>Draft Genome Sequence of Rathayibacter sp. Strain VKM Ac-2596 Isolated from Leaf Gall Induced by Plant-Parasitic Nematodes.</title>
        <authorList>
            <person name="Vasilenko O.V."/>
            <person name="Starodumova I.P."/>
            <person name="Tarlachkov S.V."/>
            <person name="Dorofeeva L.V."/>
            <person name="Evtushenko L.I."/>
        </authorList>
    </citation>
    <scope>NUCLEOTIDE SEQUENCE [LARGE SCALE GENOMIC DNA]</scope>
    <source>
        <strain evidence="2 3">VKM Ac-2596</strain>
    </source>
</reference>
<protein>
    <submittedName>
        <fullName evidence="2">Uncharacterized protein</fullName>
    </submittedName>
</protein>
<organism evidence="2 3">
    <name type="scientific">Rathayibacter tanaceti</name>
    <dbReference type="NCBI Taxonomy" id="1671680"/>
    <lineage>
        <taxon>Bacteria</taxon>
        <taxon>Bacillati</taxon>
        <taxon>Actinomycetota</taxon>
        <taxon>Actinomycetes</taxon>
        <taxon>Micrococcales</taxon>
        <taxon>Microbacteriaceae</taxon>
        <taxon>Rathayibacter</taxon>
    </lineage>
</organism>
<evidence type="ECO:0000313" key="2">
    <source>
        <dbReference type="EMBL" id="KZX21894.1"/>
    </source>
</evidence>
<comment type="caution">
    <text evidence="2">The sequence shown here is derived from an EMBL/GenBank/DDBJ whole genome shotgun (WGS) entry which is preliminary data.</text>
</comment>
<evidence type="ECO:0000256" key="1">
    <source>
        <dbReference type="SAM" id="MobiDB-lite"/>
    </source>
</evidence>
<keyword evidence="3" id="KW-1185">Reference proteome</keyword>
<proteinExistence type="predicted"/>
<dbReference type="AlphaFoldDB" id="A0A168G8R3"/>
<feature type="region of interest" description="Disordered" evidence="1">
    <location>
        <begin position="31"/>
        <end position="67"/>
    </location>
</feature>
<name>A0A168G8R3_9MICO</name>
<dbReference type="EMBL" id="LIIN01000022">
    <property type="protein sequence ID" value="KZX21894.1"/>
    <property type="molecule type" value="Genomic_DNA"/>
</dbReference>
<dbReference type="Proteomes" id="UP000076717">
    <property type="component" value="Unassembled WGS sequence"/>
</dbReference>
<sequence length="85" mass="8866">MFAVDGLVKTRRPCARRTATSIFVVVDFPADPVTTTRPSGKPLSTAGRNPGATRFTTSPGTADPPPGFRTRAANLAALPRRTAGA</sequence>
<gene>
    <name evidence="2" type="ORF">ACH61_01000</name>
</gene>